<evidence type="ECO:0000313" key="6">
    <source>
        <dbReference type="Proteomes" id="UP001235664"/>
    </source>
</evidence>
<dbReference type="PANTHER" id="PTHR34978:SF3">
    <property type="entry name" value="SLR0241 PROTEIN"/>
    <property type="match status" value="1"/>
</dbReference>
<sequence length="538" mass="57594">MTQYLLDTLVWTGALIALVLLLRRPVARHFGAQAAYALWALPLLRLAIPPIILPAWLGPAEAVPSPSVAMVSPESAARPAADFSAHADGLATPVATLPSPIDWLTPLLVLWLAGAAIFVVRRFALYFAMRSELLAGAKPVGEAGRVRLVETPATLGPVAFGVFDPVVALPEGFMAQHDRRSRDLAIAHELAHHRGHDLLANVLVQPLFALHWFNPLGWFGWTAMRRDQEAACDTRVLAARSREERAAYAAIIAGFATAAGAAPRLALAAPMACPVLGDKSIIHRLRSLTMSDISPRRRFAARALLTGAALALPLTASISYAETAVPEAPAAPQAPPAPDGPIAPAAPPAPDAPLAPAAPLTQPPAPTPPAPPAPPTHPAASDRSMEFSIERHIEARVERELDAAEIAVEQAEFEVERIREHAHDRAELRAEMAELRRELAHDGEMRREVRLAASEARAAAPEVVMSCQRGQTEVVRSGTTRGGREALFVCKSAALKTARASIESMRRTIRSDRNLSAAERAEALRALDEALAEMRAEG</sequence>
<proteinExistence type="predicted"/>
<keyword evidence="6" id="KW-1185">Reference proteome</keyword>
<name>A0ABT9H8C4_9SPHN</name>
<feature type="domain" description="Peptidase M56" evidence="4">
    <location>
        <begin position="6"/>
        <end position="261"/>
    </location>
</feature>
<feature type="transmembrane region" description="Helical" evidence="3">
    <location>
        <begin position="103"/>
        <end position="120"/>
    </location>
</feature>
<evidence type="ECO:0000256" key="2">
    <source>
        <dbReference type="SAM" id="MobiDB-lite"/>
    </source>
</evidence>
<accession>A0ABT9H8C4</accession>
<dbReference type="EMBL" id="JAVAIL010000002">
    <property type="protein sequence ID" value="MDP4539562.1"/>
    <property type="molecule type" value="Genomic_DNA"/>
</dbReference>
<evidence type="ECO:0000313" key="5">
    <source>
        <dbReference type="EMBL" id="MDP4539562.1"/>
    </source>
</evidence>
<evidence type="ECO:0000259" key="4">
    <source>
        <dbReference type="Pfam" id="PF05569"/>
    </source>
</evidence>
<keyword evidence="1" id="KW-0175">Coiled coil</keyword>
<comment type="caution">
    <text evidence="5">The sequence shown here is derived from an EMBL/GenBank/DDBJ whole genome shotgun (WGS) entry which is preliminary data.</text>
</comment>
<feature type="transmembrane region" description="Helical" evidence="3">
    <location>
        <begin position="34"/>
        <end position="57"/>
    </location>
</feature>
<evidence type="ECO:0000256" key="3">
    <source>
        <dbReference type="SAM" id="Phobius"/>
    </source>
</evidence>
<dbReference type="Pfam" id="PF05569">
    <property type="entry name" value="Peptidase_M56"/>
    <property type="match status" value="1"/>
</dbReference>
<dbReference type="CDD" id="cd07341">
    <property type="entry name" value="M56_BlaR1_MecR1_like"/>
    <property type="match status" value="1"/>
</dbReference>
<keyword evidence="3" id="KW-0812">Transmembrane</keyword>
<gene>
    <name evidence="5" type="ORF">Q9K01_08010</name>
</gene>
<evidence type="ECO:0000256" key="1">
    <source>
        <dbReference type="SAM" id="Coils"/>
    </source>
</evidence>
<organism evidence="5 6">
    <name type="scientific">Qipengyuania benthica</name>
    <dbReference type="NCBI Taxonomy" id="3067651"/>
    <lineage>
        <taxon>Bacteria</taxon>
        <taxon>Pseudomonadati</taxon>
        <taxon>Pseudomonadota</taxon>
        <taxon>Alphaproteobacteria</taxon>
        <taxon>Sphingomonadales</taxon>
        <taxon>Erythrobacteraceae</taxon>
        <taxon>Qipengyuania</taxon>
    </lineage>
</organism>
<feature type="coiled-coil region" evidence="1">
    <location>
        <begin position="394"/>
        <end position="445"/>
    </location>
</feature>
<dbReference type="InterPro" id="IPR008756">
    <property type="entry name" value="Peptidase_M56"/>
</dbReference>
<feature type="compositionally biased region" description="Pro residues" evidence="2">
    <location>
        <begin position="332"/>
        <end position="353"/>
    </location>
</feature>
<reference evidence="5 6" key="1">
    <citation type="submission" date="2023-08" db="EMBL/GenBank/DDBJ databases">
        <title>genomic of DY56.</title>
        <authorList>
            <person name="Wang Y."/>
        </authorList>
    </citation>
    <scope>NUCLEOTIDE SEQUENCE [LARGE SCALE GENOMIC DNA]</scope>
    <source>
        <strain evidence="5 6">DY56-A-20</strain>
    </source>
</reference>
<dbReference type="PANTHER" id="PTHR34978">
    <property type="entry name" value="POSSIBLE SENSOR-TRANSDUCER PROTEIN BLAR"/>
    <property type="match status" value="1"/>
</dbReference>
<feature type="region of interest" description="Disordered" evidence="2">
    <location>
        <begin position="328"/>
        <end position="383"/>
    </location>
</feature>
<keyword evidence="3" id="KW-1133">Transmembrane helix</keyword>
<dbReference type="Proteomes" id="UP001235664">
    <property type="component" value="Unassembled WGS sequence"/>
</dbReference>
<feature type="compositionally biased region" description="Pro residues" evidence="2">
    <location>
        <begin position="361"/>
        <end position="377"/>
    </location>
</feature>
<feature type="transmembrane region" description="Helical" evidence="3">
    <location>
        <begin position="6"/>
        <end position="22"/>
    </location>
</feature>
<keyword evidence="3" id="KW-0472">Membrane</keyword>
<dbReference type="RefSeq" id="WP_305929683.1">
    <property type="nucleotide sequence ID" value="NZ_JAVAIL010000002.1"/>
</dbReference>
<protein>
    <submittedName>
        <fullName evidence="5">M56 family metallopeptidase</fullName>
    </submittedName>
</protein>
<dbReference type="InterPro" id="IPR052173">
    <property type="entry name" value="Beta-lactam_resp_regulator"/>
</dbReference>